<dbReference type="EMBL" id="BJYJ01000004">
    <property type="protein sequence ID" value="GEN75447.1"/>
    <property type="molecule type" value="Genomic_DNA"/>
</dbReference>
<keyword evidence="3" id="KW-1185">Reference proteome</keyword>
<feature type="domain" description="HTH cro/C1-type" evidence="1">
    <location>
        <begin position="11"/>
        <end position="47"/>
    </location>
</feature>
<name>A0A511YJR9_9FLAO</name>
<dbReference type="Proteomes" id="UP000321863">
    <property type="component" value="Unassembled WGS sequence"/>
</dbReference>
<evidence type="ECO:0000313" key="3">
    <source>
        <dbReference type="Proteomes" id="UP000321863"/>
    </source>
</evidence>
<evidence type="ECO:0000313" key="2">
    <source>
        <dbReference type="EMBL" id="GEN75447.1"/>
    </source>
</evidence>
<organism evidence="2 3">
    <name type="scientific">Chryseobacterium hagamense</name>
    <dbReference type="NCBI Taxonomy" id="395935"/>
    <lineage>
        <taxon>Bacteria</taxon>
        <taxon>Pseudomonadati</taxon>
        <taxon>Bacteroidota</taxon>
        <taxon>Flavobacteriia</taxon>
        <taxon>Flavobacteriales</taxon>
        <taxon>Weeksellaceae</taxon>
        <taxon>Chryseobacterium group</taxon>
        <taxon>Chryseobacterium</taxon>
    </lineage>
</organism>
<accession>A0A511YJR9</accession>
<comment type="caution">
    <text evidence="2">The sequence shown here is derived from an EMBL/GenBank/DDBJ whole genome shotgun (WGS) entry which is preliminary data.</text>
</comment>
<dbReference type="InterPro" id="IPR001387">
    <property type="entry name" value="Cro/C1-type_HTH"/>
</dbReference>
<reference evidence="2 3" key="1">
    <citation type="submission" date="2019-07" db="EMBL/GenBank/DDBJ databases">
        <title>Whole genome shotgun sequence of Chryseobacterium hagamense NBRC 105253.</title>
        <authorList>
            <person name="Hosoyama A."/>
            <person name="Uohara A."/>
            <person name="Ohji S."/>
            <person name="Ichikawa N."/>
        </authorList>
    </citation>
    <scope>NUCLEOTIDE SEQUENCE [LARGE SCALE GENOMIC DNA]</scope>
    <source>
        <strain evidence="2 3">NBRC 105253</strain>
    </source>
</reference>
<dbReference type="SUPFAM" id="SSF47413">
    <property type="entry name" value="lambda repressor-like DNA-binding domains"/>
    <property type="match status" value="1"/>
</dbReference>
<protein>
    <recommendedName>
        <fullName evidence="1">HTH cro/C1-type domain-containing protein</fullName>
    </recommendedName>
</protein>
<proteinExistence type="predicted"/>
<gene>
    <name evidence="2" type="ORF">CHA01nite_11870</name>
</gene>
<sequence>MLKLILYENWSNISESTYRRYEADKSFPDIFLLCRIAKIFDKKLNNLLPEYMVDVNENSSAENSNITKYLSEKIIEQYEERLKDKDCQIALLKSMLEKYSSI</sequence>
<dbReference type="InterPro" id="IPR010982">
    <property type="entry name" value="Lambda_DNA-bd_dom_sf"/>
</dbReference>
<evidence type="ECO:0000259" key="1">
    <source>
        <dbReference type="PROSITE" id="PS50943"/>
    </source>
</evidence>
<dbReference type="Gene3D" id="1.10.260.40">
    <property type="entry name" value="lambda repressor-like DNA-binding domains"/>
    <property type="match status" value="1"/>
</dbReference>
<dbReference type="AlphaFoldDB" id="A0A511YJR9"/>
<dbReference type="GO" id="GO:0003677">
    <property type="term" value="F:DNA binding"/>
    <property type="evidence" value="ECO:0007669"/>
    <property type="project" value="InterPro"/>
</dbReference>
<dbReference type="OrthoDB" id="1446758at2"/>
<dbReference type="RefSeq" id="WP_146940407.1">
    <property type="nucleotide sequence ID" value="NZ_BJYJ01000004.1"/>
</dbReference>
<dbReference type="PROSITE" id="PS50943">
    <property type="entry name" value="HTH_CROC1"/>
    <property type="match status" value="1"/>
</dbReference>